<dbReference type="HOGENOM" id="CLU_678945_0_0_1"/>
<evidence type="ECO:0000313" key="2">
    <source>
        <dbReference type="Proteomes" id="UP000000305"/>
    </source>
</evidence>
<dbReference type="InParanoid" id="E9I638"/>
<dbReference type="EMBL" id="GL736115">
    <property type="protein sequence ID" value="EFX60542.1"/>
    <property type="molecule type" value="Genomic_DNA"/>
</dbReference>
<sequence>MSDIDKFPLIYHQPAGEFTLRLADKNDLDKLDYIMCQQNLPPAQLMPISPPKDAFMTLASHACKRDIQAIESQTDYTIQEIFAITNLNFTITTDPQWTNFFPQLIPLNEKERFETFWFSNLSNAHSKPDINHGLDTRIDRSGRKKRQALYPWWDTTKNVESPFRAELWQQPKHPKCYYRPLNIFGQETELLTFPYEEWEIDTTVPSTLPDYVIILHTLWQIHVEKQYSEDSFSEWMAKQGKRVKLYQLLKHTAKIHAVQRKLESVHNENLYMAHKFRQNRDFRFLSLRTQRTIESLTNSVIEEMVVDRLQEMNITYEVFSKMNSTDLKTFLESHFNVKIDNITDFNISSTAIPIVSENTETKSRSKRAIPLIPILSAIAGTALGATTTMLANAISSPNSNTPDSHH</sequence>
<feature type="non-terminal residue" evidence="1">
    <location>
        <position position="406"/>
    </location>
</feature>
<evidence type="ECO:0000313" key="1">
    <source>
        <dbReference type="EMBL" id="EFX60542.1"/>
    </source>
</evidence>
<proteinExistence type="predicted"/>
<dbReference type="Proteomes" id="UP000000305">
    <property type="component" value="Unassembled WGS sequence"/>
</dbReference>
<reference evidence="1 2" key="1">
    <citation type="journal article" date="2011" name="Science">
        <title>The ecoresponsive genome of Daphnia pulex.</title>
        <authorList>
            <person name="Colbourne J.K."/>
            <person name="Pfrender M.E."/>
            <person name="Gilbert D."/>
            <person name="Thomas W.K."/>
            <person name="Tucker A."/>
            <person name="Oakley T.H."/>
            <person name="Tokishita S."/>
            <person name="Aerts A."/>
            <person name="Arnold G.J."/>
            <person name="Basu M.K."/>
            <person name="Bauer D.J."/>
            <person name="Caceres C.E."/>
            <person name="Carmel L."/>
            <person name="Casola C."/>
            <person name="Choi J.H."/>
            <person name="Detter J.C."/>
            <person name="Dong Q."/>
            <person name="Dusheyko S."/>
            <person name="Eads B.D."/>
            <person name="Frohlich T."/>
            <person name="Geiler-Samerotte K.A."/>
            <person name="Gerlach D."/>
            <person name="Hatcher P."/>
            <person name="Jogdeo S."/>
            <person name="Krijgsveld J."/>
            <person name="Kriventseva E.V."/>
            <person name="Kultz D."/>
            <person name="Laforsch C."/>
            <person name="Lindquist E."/>
            <person name="Lopez J."/>
            <person name="Manak J.R."/>
            <person name="Muller J."/>
            <person name="Pangilinan J."/>
            <person name="Patwardhan R.P."/>
            <person name="Pitluck S."/>
            <person name="Pritham E.J."/>
            <person name="Rechtsteiner A."/>
            <person name="Rho M."/>
            <person name="Rogozin I.B."/>
            <person name="Sakarya O."/>
            <person name="Salamov A."/>
            <person name="Schaack S."/>
            <person name="Shapiro H."/>
            <person name="Shiga Y."/>
            <person name="Skalitzky C."/>
            <person name="Smith Z."/>
            <person name="Souvorov A."/>
            <person name="Sung W."/>
            <person name="Tang Z."/>
            <person name="Tsuchiya D."/>
            <person name="Tu H."/>
            <person name="Vos H."/>
            <person name="Wang M."/>
            <person name="Wolf Y.I."/>
            <person name="Yamagata H."/>
            <person name="Yamada T."/>
            <person name="Ye Y."/>
            <person name="Shaw J.R."/>
            <person name="Andrews J."/>
            <person name="Crease T.J."/>
            <person name="Tang H."/>
            <person name="Lucas S.M."/>
            <person name="Robertson H.M."/>
            <person name="Bork P."/>
            <person name="Koonin E.V."/>
            <person name="Zdobnov E.M."/>
            <person name="Grigoriev I.V."/>
            <person name="Lynch M."/>
            <person name="Boore J.L."/>
        </authorList>
    </citation>
    <scope>NUCLEOTIDE SEQUENCE [LARGE SCALE GENOMIC DNA]</scope>
</reference>
<dbReference type="AlphaFoldDB" id="E9I638"/>
<dbReference type="KEGG" id="dpx:DAPPUDRAFT_342764"/>
<organism evidence="1 2">
    <name type="scientific">Daphnia pulex</name>
    <name type="common">Water flea</name>
    <dbReference type="NCBI Taxonomy" id="6669"/>
    <lineage>
        <taxon>Eukaryota</taxon>
        <taxon>Metazoa</taxon>
        <taxon>Ecdysozoa</taxon>
        <taxon>Arthropoda</taxon>
        <taxon>Crustacea</taxon>
        <taxon>Branchiopoda</taxon>
        <taxon>Diplostraca</taxon>
        <taxon>Cladocera</taxon>
        <taxon>Anomopoda</taxon>
        <taxon>Daphniidae</taxon>
        <taxon>Daphnia</taxon>
    </lineage>
</organism>
<gene>
    <name evidence="1" type="ORF">DAPPUDRAFT_342764</name>
</gene>
<accession>E9I638</accession>
<name>E9I638_DAPPU</name>
<keyword evidence="2" id="KW-1185">Reference proteome</keyword>
<protein>
    <submittedName>
        <fullName evidence="1">Uncharacterized protein</fullName>
    </submittedName>
</protein>